<protein>
    <recommendedName>
        <fullName evidence="4">UDP-N-acetylglucosamine transferase subunit ALG13</fullName>
        <ecNumber evidence="3">2.4.1.141</ecNumber>
    </recommendedName>
</protein>
<keyword evidence="5" id="KW-0328">Glycosyltransferase</keyword>
<evidence type="ECO:0000256" key="1">
    <source>
        <dbReference type="ARBA" id="ARBA00004240"/>
    </source>
</evidence>
<feature type="domain" description="Glycosyl transferase family 28 C-terminal" evidence="8">
    <location>
        <begin position="5"/>
        <end position="128"/>
    </location>
</feature>
<name>A0A8C5QBR6_9ANUR</name>
<dbReference type="Ensembl" id="ENSLLET00000036782.1">
    <property type="protein sequence ID" value="ENSLLEP00000035435.1"/>
    <property type="gene ID" value="ENSLLEG00000022401.1"/>
</dbReference>
<reference evidence="9" key="2">
    <citation type="submission" date="2025-09" db="UniProtKB">
        <authorList>
            <consortium name="Ensembl"/>
        </authorList>
    </citation>
    <scope>IDENTIFICATION</scope>
</reference>
<dbReference type="GO" id="GO:0004577">
    <property type="term" value="F:N-acetylglucosaminyldiphosphodolichol N-acetylglucosaminyltransferase activity"/>
    <property type="evidence" value="ECO:0007669"/>
    <property type="project" value="UniProtKB-EC"/>
</dbReference>
<dbReference type="SUPFAM" id="SSF53756">
    <property type="entry name" value="UDP-Glycosyltransferase/glycogen phosphorylase"/>
    <property type="match status" value="1"/>
</dbReference>
<dbReference type="Gene3D" id="3.40.50.2000">
    <property type="entry name" value="Glycogen Phosphorylase B"/>
    <property type="match status" value="1"/>
</dbReference>
<dbReference type="EC" id="2.4.1.141" evidence="3"/>
<comment type="subcellular location">
    <subcellularLocation>
        <location evidence="1">Endoplasmic reticulum</location>
    </subcellularLocation>
</comment>
<evidence type="ECO:0000313" key="10">
    <source>
        <dbReference type="Proteomes" id="UP000694569"/>
    </source>
</evidence>
<dbReference type="Proteomes" id="UP000694569">
    <property type="component" value="Unplaced"/>
</dbReference>
<dbReference type="InterPro" id="IPR039042">
    <property type="entry name" value="Alg13-like"/>
</dbReference>
<dbReference type="InterPro" id="IPR007235">
    <property type="entry name" value="Glyco_trans_28_C"/>
</dbReference>
<dbReference type="PANTHER" id="PTHR12867:SF6">
    <property type="entry name" value="N-ACETYLGLUCOSAMINYLDIPHOSPHODOLICHOL N-ACETYLGLUCOSAMINYLTRANSFERASE"/>
    <property type="match status" value="1"/>
</dbReference>
<evidence type="ECO:0000259" key="8">
    <source>
        <dbReference type="Pfam" id="PF04101"/>
    </source>
</evidence>
<organism evidence="9 10">
    <name type="scientific">Leptobrachium leishanense</name>
    <name type="common">Leishan spiny toad</name>
    <dbReference type="NCBI Taxonomy" id="445787"/>
    <lineage>
        <taxon>Eukaryota</taxon>
        <taxon>Metazoa</taxon>
        <taxon>Chordata</taxon>
        <taxon>Craniata</taxon>
        <taxon>Vertebrata</taxon>
        <taxon>Euteleostomi</taxon>
        <taxon>Amphibia</taxon>
        <taxon>Batrachia</taxon>
        <taxon>Anura</taxon>
        <taxon>Pelobatoidea</taxon>
        <taxon>Megophryidae</taxon>
        <taxon>Leptobrachium</taxon>
    </lineage>
</organism>
<accession>A0A8C5QBR6</accession>
<dbReference type="OrthoDB" id="20273at2759"/>
<evidence type="ECO:0000256" key="7">
    <source>
        <dbReference type="ARBA" id="ARBA00022824"/>
    </source>
</evidence>
<dbReference type="GeneTree" id="ENSGT00510000047493"/>
<dbReference type="PANTHER" id="PTHR12867">
    <property type="entry name" value="GLYCOSYL TRANSFERASE-RELATED"/>
    <property type="match status" value="1"/>
</dbReference>
<evidence type="ECO:0000256" key="3">
    <source>
        <dbReference type="ARBA" id="ARBA00012614"/>
    </source>
</evidence>
<sequence>MGRCVFVTVGTTSFDELISSVTTEENITILQDLGYDKLVLQIGRGTTTLKPYSTTSEFTVDVFRYKPSLAEDLKKADLVISHAGAGSCLEALEEGKPLIAVVNENLMSNHQNELAMQLYKDGHLYYCTCRAPLRTQDQNTVSSPSSQSLLLLMPPSQTFKRGPTHNPKWVQLLLRPGT</sequence>
<keyword evidence="7" id="KW-0256">Endoplasmic reticulum</keyword>
<dbReference type="AlphaFoldDB" id="A0A8C5QBR6"/>
<evidence type="ECO:0000256" key="2">
    <source>
        <dbReference type="ARBA" id="ARBA00006962"/>
    </source>
</evidence>
<evidence type="ECO:0000313" key="9">
    <source>
        <dbReference type="Ensembl" id="ENSLLEP00000035435.1"/>
    </source>
</evidence>
<comment type="similarity">
    <text evidence="2">Belongs to the glycosyltransferase 28 family.</text>
</comment>
<keyword evidence="6" id="KW-0808">Transferase</keyword>
<dbReference type="GO" id="GO:0006488">
    <property type="term" value="P:dolichol-linked oligosaccharide biosynthetic process"/>
    <property type="evidence" value="ECO:0007669"/>
    <property type="project" value="InterPro"/>
</dbReference>
<evidence type="ECO:0000256" key="4">
    <source>
        <dbReference type="ARBA" id="ARBA00017468"/>
    </source>
</evidence>
<dbReference type="Pfam" id="PF04101">
    <property type="entry name" value="Glyco_tran_28_C"/>
    <property type="match status" value="1"/>
</dbReference>
<reference evidence="9" key="1">
    <citation type="submission" date="2025-08" db="UniProtKB">
        <authorList>
            <consortium name="Ensembl"/>
        </authorList>
    </citation>
    <scope>IDENTIFICATION</scope>
</reference>
<keyword evidence="10" id="KW-1185">Reference proteome</keyword>
<evidence type="ECO:0000256" key="6">
    <source>
        <dbReference type="ARBA" id="ARBA00022679"/>
    </source>
</evidence>
<evidence type="ECO:0000256" key="5">
    <source>
        <dbReference type="ARBA" id="ARBA00022676"/>
    </source>
</evidence>
<proteinExistence type="inferred from homology"/>
<dbReference type="GO" id="GO:0005783">
    <property type="term" value="C:endoplasmic reticulum"/>
    <property type="evidence" value="ECO:0007669"/>
    <property type="project" value="UniProtKB-SubCell"/>
</dbReference>